<feature type="transmembrane region" description="Helical" evidence="1">
    <location>
        <begin position="78"/>
        <end position="96"/>
    </location>
</feature>
<feature type="transmembrane region" description="Helical" evidence="1">
    <location>
        <begin position="14"/>
        <end position="35"/>
    </location>
</feature>
<evidence type="ECO:0000313" key="2">
    <source>
        <dbReference type="EMBL" id="AQT67368.1"/>
    </source>
</evidence>
<reference evidence="3" key="1">
    <citation type="submission" date="2017-02" db="EMBL/GenBank/DDBJ databases">
        <title>Comparative genomics and description of representatives of a novel lineage of planctomycetes thriving in anoxic sediments.</title>
        <authorList>
            <person name="Spring S."/>
            <person name="Bunk B."/>
            <person name="Sproer C."/>
        </authorList>
    </citation>
    <scope>NUCLEOTIDE SEQUENCE [LARGE SCALE GENOMIC DNA]</scope>
    <source>
        <strain evidence="3">ST-NAGAB-D1</strain>
    </source>
</reference>
<feature type="transmembrane region" description="Helical" evidence="1">
    <location>
        <begin position="47"/>
        <end position="66"/>
    </location>
</feature>
<keyword evidence="1" id="KW-1133">Transmembrane helix</keyword>
<dbReference type="EMBL" id="CP019791">
    <property type="protein sequence ID" value="AQT67368.1"/>
    <property type="molecule type" value="Genomic_DNA"/>
</dbReference>
<evidence type="ECO:0000313" key="3">
    <source>
        <dbReference type="Proteomes" id="UP000189674"/>
    </source>
</evidence>
<dbReference type="Proteomes" id="UP000189674">
    <property type="component" value="Chromosome"/>
</dbReference>
<keyword evidence="3" id="KW-1185">Reference proteome</keyword>
<keyword evidence="1" id="KW-0472">Membrane</keyword>
<name>A0A1U9NHZ3_9BACT</name>
<keyword evidence="1" id="KW-0812">Transmembrane</keyword>
<feature type="transmembrane region" description="Helical" evidence="1">
    <location>
        <begin position="102"/>
        <end position="118"/>
    </location>
</feature>
<sequence length="172" mass="19876">MYKNLVNNKLAKQVLFWAGFVGVWFVYAFFMDAVVGRPLDRGDTAIAMRRFTGVVLAGMLAYLVWVYKTWQRDRFWRFDVAGMMLVCGLFGVGIFYKTEMMTVLGFISFFVLSDFRFIRELKRDRHLAGSKNIRERVGYWITVVNTVLIALMIIMLSAVGFVMLVYVLGMGK</sequence>
<proteinExistence type="predicted"/>
<organism evidence="2 3">
    <name type="scientific">Anaerohalosphaera lusitana</name>
    <dbReference type="NCBI Taxonomy" id="1936003"/>
    <lineage>
        <taxon>Bacteria</taxon>
        <taxon>Pseudomonadati</taxon>
        <taxon>Planctomycetota</taxon>
        <taxon>Phycisphaerae</taxon>
        <taxon>Sedimentisphaerales</taxon>
        <taxon>Anaerohalosphaeraceae</taxon>
        <taxon>Anaerohalosphaera</taxon>
    </lineage>
</organism>
<dbReference type="AlphaFoldDB" id="A0A1U9NHZ3"/>
<dbReference type="KEGG" id="alus:STSP2_00512"/>
<evidence type="ECO:0000256" key="1">
    <source>
        <dbReference type="SAM" id="Phobius"/>
    </source>
</evidence>
<gene>
    <name evidence="2" type="ORF">STSP2_00512</name>
</gene>
<protein>
    <submittedName>
        <fullName evidence="2">Uncharacterized protein</fullName>
    </submittedName>
</protein>
<feature type="transmembrane region" description="Helical" evidence="1">
    <location>
        <begin position="139"/>
        <end position="168"/>
    </location>
</feature>
<dbReference type="STRING" id="1936003.STSP2_00512"/>
<accession>A0A1U9NHZ3</accession>